<evidence type="ECO:0000259" key="9">
    <source>
        <dbReference type="Pfam" id="PF13720"/>
    </source>
</evidence>
<dbReference type="EMBL" id="JALDYZ010000015">
    <property type="protein sequence ID" value="MDI7924499.1"/>
    <property type="molecule type" value="Genomic_DNA"/>
</dbReference>
<keyword evidence="1 8" id="KW-0963">Cytoplasm</keyword>
<reference evidence="10" key="1">
    <citation type="submission" date="2022-03" db="EMBL/GenBank/DDBJ databases">
        <title>Fererhizobium litorale gen. nov., sp. nov., isolated from sandy sediments of the Sea of Japan seashore.</title>
        <authorList>
            <person name="Romanenko L."/>
            <person name="Kurilenko V."/>
            <person name="Otstavnykh N."/>
            <person name="Svetashev V."/>
            <person name="Tekutyeva L."/>
            <person name="Isaeva M."/>
            <person name="Mikhailov V."/>
        </authorList>
    </citation>
    <scope>NUCLEOTIDE SEQUENCE</scope>
    <source>
        <strain evidence="10">KMM 9576</strain>
    </source>
</reference>
<comment type="function">
    <text evidence="8">Involved in the biosynthesis of lipid A, a phosphorylated glycolipid that anchors the lipopolysaccharide to the outer membrane of the cell.</text>
</comment>
<comment type="pathway">
    <text evidence="8">Glycolipid biosynthesis; lipid IV(A) biosynthesis; lipid IV(A) from (3R)-3-hydroxytetradecanoyl-[acyl-carrier-protein] and UDP-N-acetyl-alpha-D-glucosamine: step 1/6.</text>
</comment>
<organism evidence="10 11">
    <name type="scientific">Ferirhizobium litorale</name>
    <dbReference type="NCBI Taxonomy" id="2927786"/>
    <lineage>
        <taxon>Bacteria</taxon>
        <taxon>Pseudomonadati</taxon>
        <taxon>Pseudomonadota</taxon>
        <taxon>Alphaproteobacteria</taxon>
        <taxon>Hyphomicrobiales</taxon>
        <taxon>Rhizobiaceae</taxon>
        <taxon>Ferirhizobium</taxon>
    </lineage>
</organism>
<dbReference type="GO" id="GO:0005737">
    <property type="term" value="C:cytoplasm"/>
    <property type="evidence" value="ECO:0007669"/>
    <property type="project" value="UniProtKB-SubCell"/>
</dbReference>
<evidence type="ECO:0000256" key="5">
    <source>
        <dbReference type="ARBA" id="ARBA00022737"/>
    </source>
</evidence>
<dbReference type="PANTHER" id="PTHR43480">
    <property type="entry name" value="ACYL-[ACYL-CARRIER-PROTEIN]--UDP-N-ACETYLGLUCOSAMINE O-ACYLTRANSFERASE"/>
    <property type="match status" value="1"/>
</dbReference>
<keyword evidence="2 8" id="KW-0444">Lipid biosynthesis</keyword>
<comment type="subunit">
    <text evidence="8">Homotrimer.</text>
</comment>
<dbReference type="Pfam" id="PF00132">
    <property type="entry name" value="Hexapep"/>
    <property type="match status" value="2"/>
</dbReference>
<dbReference type="GO" id="GO:0009245">
    <property type="term" value="P:lipid A biosynthetic process"/>
    <property type="evidence" value="ECO:0007669"/>
    <property type="project" value="UniProtKB-UniRule"/>
</dbReference>
<dbReference type="InterPro" id="IPR001451">
    <property type="entry name" value="Hexapep"/>
</dbReference>
<dbReference type="InterPro" id="IPR029098">
    <property type="entry name" value="Acetyltransf_C"/>
</dbReference>
<proteinExistence type="inferred from homology"/>
<keyword evidence="7 8" id="KW-0012">Acyltransferase</keyword>
<evidence type="ECO:0000313" key="10">
    <source>
        <dbReference type="EMBL" id="MDI7924499.1"/>
    </source>
</evidence>
<comment type="catalytic activity">
    <reaction evidence="8">
        <text>a (3R)-hydroxyacyl-[ACP] + UDP-N-acetyl-alpha-D-glucosamine = a UDP-3-O-[(3R)-3-hydroxyacyl]-N-acetyl-alpha-D-glucosamine + holo-[ACP]</text>
        <dbReference type="Rhea" id="RHEA:67812"/>
        <dbReference type="Rhea" id="RHEA-COMP:9685"/>
        <dbReference type="Rhea" id="RHEA-COMP:9945"/>
        <dbReference type="ChEBI" id="CHEBI:57705"/>
        <dbReference type="ChEBI" id="CHEBI:64479"/>
        <dbReference type="ChEBI" id="CHEBI:78827"/>
        <dbReference type="ChEBI" id="CHEBI:173225"/>
        <dbReference type="EC" id="2.3.1.129"/>
    </reaction>
</comment>
<dbReference type="PROSITE" id="PS00101">
    <property type="entry name" value="HEXAPEP_TRANSFERASES"/>
    <property type="match status" value="1"/>
</dbReference>
<evidence type="ECO:0000256" key="7">
    <source>
        <dbReference type="ARBA" id="ARBA00023315"/>
    </source>
</evidence>
<evidence type="ECO:0000256" key="6">
    <source>
        <dbReference type="ARBA" id="ARBA00023098"/>
    </source>
</evidence>
<keyword evidence="3 8" id="KW-0441">Lipid A biosynthesis</keyword>
<comment type="caution">
    <text evidence="10">The sequence shown here is derived from an EMBL/GenBank/DDBJ whole genome shotgun (WGS) entry which is preliminary data.</text>
</comment>
<keyword evidence="5 8" id="KW-0677">Repeat</keyword>
<dbReference type="CDD" id="cd03351">
    <property type="entry name" value="LbH_UDP-GlcNAc_AT"/>
    <property type="match status" value="1"/>
</dbReference>
<evidence type="ECO:0000256" key="4">
    <source>
        <dbReference type="ARBA" id="ARBA00022679"/>
    </source>
</evidence>
<dbReference type="InterPro" id="IPR011004">
    <property type="entry name" value="Trimer_LpxA-like_sf"/>
</dbReference>
<comment type="subcellular location">
    <subcellularLocation>
        <location evidence="8">Cytoplasm</location>
    </subcellularLocation>
</comment>
<keyword evidence="11" id="KW-1185">Reference proteome</keyword>
<keyword evidence="6 8" id="KW-0443">Lipid metabolism</keyword>
<evidence type="ECO:0000256" key="1">
    <source>
        <dbReference type="ARBA" id="ARBA00022490"/>
    </source>
</evidence>
<dbReference type="HAMAP" id="MF_00387">
    <property type="entry name" value="LpxA"/>
    <property type="match status" value="1"/>
</dbReference>
<dbReference type="GO" id="GO:0016020">
    <property type="term" value="C:membrane"/>
    <property type="evidence" value="ECO:0007669"/>
    <property type="project" value="GOC"/>
</dbReference>
<dbReference type="GO" id="GO:0008780">
    <property type="term" value="F:acyl-[acyl-carrier-protein]-UDP-N-acetylglucosamine O-acyltransferase activity"/>
    <property type="evidence" value="ECO:0007669"/>
    <property type="project" value="UniProtKB-UniRule"/>
</dbReference>
<evidence type="ECO:0000313" key="11">
    <source>
        <dbReference type="Proteomes" id="UP001161580"/>
    </source>
</evidence>
<dbReference type="InterPro" id="IPR018357">
    <property type="entry name" value="Hexapep_transf_CS"/>
</dbReference>
<dbReference type="Gene3D" id="1.20.1180.10">
    <property type="entry name" value="Udp N-acetylglucosamine O-acyltransferase, C-terminal domain"/>
    <property type="match status" value="1"/>
</dbReference>
<accession>A0AAE3QJS9</accession>
<dbReference type="RefSeq" id="WP_311788354.1">
    <property type="nucleotide sequence ID" value="NZ_JALDYY010000015.1"/>
</dbReference>
<evidence type="ECO:0000256" key="8">
    <source>
        <dbReference type="HAMAP-Rule" id="MF_00387"/>
    </source>
</evidence>
<dbReference type="SUPFAM" id="SSF51161">
    <property type="entry name" value="Trimeric LpxA-like enzymes"/>
    <property type="match status" value="1"/>
</dbReference>
<dbReference type="EC" id="2.3.1.129" evidence="8"/>
<dbReference type="NCBIfam" id="TIGR01852">
    <property type="entry name" value="lipid_A_lpxA"/>
    <property type="match status" value="1"/>
</dbReference>
<dbReference type="NCBIfam" id="NF003657">
    <property type="entry name" value="PRK05289.1"/>
    <property type="match status" value="1"/>
</dbReference>
<protein>
    <recommendedName>
        <fullName evidence="8">Acyl-[acyl-carrier-protein]--UDP-N-acetylglucosamine O-acyltransferase</fullName>
        <shortName evidence="8">UDP-N-acetylglucosamine acyltransferase</shortName>
        <ecNumber evidence="8">2.3.1.129</ecNumber>
    </recommendedName>
</protein>
<comment type="similarity">
    <text evidence="8">Belongs to the transferase hexapeptide repeat family. LpxA subfamily.</text>
</comment>
<keyword evidence="4 8" id="KW-0808">Transferase</keyword>
<dbReference type="Proteomes" id="UP001161580">
    <property type="component" value="Unassembled WGS sequence"/>
</dbReference>
<dbReference type="PANTHER" id="PTHR43480:SF1">
    <property type="entry name" value="ACYL-[ACYL-CARRIER-PROTEIN]--UDP-N-ACETYLGLUCOSAMINE O-ACYLTRANSFERASE, MITOCHONDRIAL-RELATED"/>
    <property type="match status" value="1"/>
</dbReference>
<evidence type="ECO:0000256" key="2">
    <source>
        <dbReference type="ARBA" id="ARBA00022516"/>
    </source>
</evidence>
<dbReference type="Pfam" id="PF13720">
    <property type="entry name" value="Acetyltransf_11"/>
    <property type="match status" value="1"/>
</dbReference>
<gene>
    <name evidence="8 10" type="primary">lpxA</name>
    <name evidence="10" type="ORF">MRS75_20760</name>
</gene>
<dbReference type="InterPro" id="IPR010137">
    <property type="entry name" value="Lipid_A_LpxA"/>
</dbReference>
<dbReference type="PIRSF" id="PIRSF000456">
    <property type="entry name" value="UDP-GlcNAc_acltr"/>
    <property type="match status" value="1"/>
</dbReference>
<dbReference type="InterPro" id="IPR037157">
    <property type="entry name" value="Acetyltransf_C_sf"/>
</dbReference>
<feature type="domain" description="UDP N-acetylglucosamine O-acyltransferase C-terminal" evidence="9">
    <location>
        <begin position="182"/>
        <end position="261"/>
    </location>
</feature>
<dbReference type="AlphaFoldDB" id="A0AAE3QJS9"/>
<dbReference type="Gene3D" id="2.160.10.10">
    <property type="entry name" value="Hexapeptide repeat proteins"/>
    <property type="match status" value="1"/>
</dbReference>
<name>A0AAE3QJS9_9HYPH</name>
<sequence length="272" mass="28387">MSMIAATARIHPLALVEDGATIGENVVIGPFCHVGPKVTLGDNVELLTHVVVTGRTTIGNGSKIFPMAVIGGDPQSVHHGGEETTLVIGENCTMREGVTINTGTADAGGTTIVGDNNLFLANSHIAHDCRIGNNVIMSNNVMLAGHVTIGDRVILGGGSAVHQFTRIGRQAFIGGLSAVSYDVIPYGMLNGNPGILGGLNVVGMTRAGIDRPVIHTVRRAFKQIFEGTGSARANAMAIREEYADCKEVIEILDFIAAESDRALSSPNRGPKG</sequence>
<evidence type="ECO:0000256" key="3">
    <source>
        <dbReference type="ARBA" id="ARBA00022556"/>
    </source>
</evidence>